<organism evidence="3 4">
    <name type="scientific">Bombella mellum</name>
    <dbReference type="NCBI Taxonomy" id="2039288"/>
    <lineage>
        <taxon>Bacteria</taxon>
        <taxon>Pseudomonadati</taxon>
        <taxon>Pseudomonadota</taxon>
        <taxon>Alphaproteobacteria</taxon>
        <taxon>Acetobacterales</taxon>
        <taxon>Acetobacteraceae</taxon>
        <taxon>Bombella</taxon>
    </lineage>
</organism>
<feature type="compositionally biased region" description="Polar residues" evidence="1">
    <location>
        <begin position="97"/>
        <end position="110"/>
    </location>
</feature>
<keyword evidence="2" id="KW-0812">Transmembrane</keyword>
<keyword evidence="2" id="KW-0472">Membrane</keyword>
<reference evidence="3 4" key="1">
    <citation type="submission" date="2017-10" db="EMBL/GenBank/DDBJ databases">
        <authorList>
            <person name="Jakob F."/>
        </authorList>
    </citation>
    <scope>NUCLEOTIDE SEQUENCE [LARGE SCALE GENOMIC DNA]</scope>
    <source>
        <strain evidence="3 4">TMW 2.1889</strain>
    </source>
</reference>
<evidence type="ECO:0000256" key="1">
    <source>
        <dbReference type="SAM" id="MobiDB-lite"/>
    </source>
</evidence>
<keyword evidence="4" id="KW-1185">Reference proteome</keyword>
<sequence>MISFFLLAGLWTMVWLLHLNGLPDYRRQNPCHLPPDGRMQRHVRRVLPATGLAGACLLDGLDGLFLWAFTAPVTGIALGMALPFARAVRETRAAGCSPTTRTGRNRQNLQKHPEAPKYLP</sequence>
<gene>
    <name evidence="3" type="ORF">CPA56_01905</name>
</gene>
<feature type="compositionally biased region" description="Basic and acidic residues" evidence="1">
    <location>
        <begin position="111"/>
        <end position="120"/>
    </location>
</feature>
<dbReference type="EMBL" id="PDLY01000001">
    <property type="protein sequence ID" value="MBA5726752.1"/>
    <property type="molecule type" value="Genomic_DNA"/>
</dbReference>
<feature type="region of interest" description="Disordered" evidence="1">
    <location>
        <begin position="93"/>
        <end position="120"/>
    </location>
</feature>
<comment type="caution">
    <text evidence="3">The sequence shown here is derived from an EMBL/GenBank/DDBJ whole genome shotgun (WGS) entry which is preliminary data.</text>
</comment>
<evidence type="ECO:0000313" key="4">
    <source>
        <dbReference type="Proteomes" id="UP000765338"/>
    </source>
</evidence>
<accession>A0ABR5ZQZ0</accession>
<proteinExistence type="predicted"/>
<evidence type="ECO:0000313" key="3">
    <source>
        <dbReference type="EMBL" id="MBA5726752.1"/>
    </source>
</evidence>
<protein>
    <submittedName>
        <fullName evidence="3">Uncharacterized protein</fullName>
    </submittedName>
</protein>
<feature type="transmembrane region" description="Helical" evidence="2">
    <location>
        <begin position="64"/>
        <end position="85"/>
    </location>
</feature>
<keyword evidence="2" id="KW-1133">Transmembrane helix</keyword>
<dbReference type="Proteomes" id="UP000765338">
    <property type="component" value="Unassembled WGS sequence"/>
</dbReference>
<name>A0ABR5ZQZ0_9PROT</name>
<evidence type="ECO:0000256" key="2">
    <source>
        <dbReference type="SAM" id="Phobius"/>
    </source>
</evidence>
<dbReference type="RefSeq" id="WP_182040341.1">
    <property type="nucleotide sequence ID" value="NZ_PDLY01000001.1"/>
</dbReference>